<evidence type="ECO:0000256" key="2">
    <source>
        <dbReference type="PIRSR" id="PIRSR005962-1"/>
    </source>
</evidence>
<feature type="domain" description="Peptidase M20 dimerisation" evidence="3">
    <location>
        <begin position="190"/>
        <end position="283"/>
    </location>
</feature>
<dbReference type="Pfam" id="PF01546">
    <property type="entry name" value="Peptidase_M20"/>
    <property type="match status" value="1"/>
</dbReference>
<keyword evidence="1 4" id="KW-0378">Hydrolase</keyword>
<gene>
    <name evidence="4" type="ORF">SAMN05216255_4392</name>
</gene>
<feature type="binding site" evidence="2">
    <location>
        <position position="140"/>
    </location>
    <ligand>
        <name>Mn(2+)</name>
        <dbReference type="ChEBI" id="CHEBI:29035"/>
        <label>2</label>
    </ligand>
</feature>
<proteinExistence type="predicted"/>
<feature type="binding site" evidence="2">
    <location>
        <position position="105"/>
    </location>
    <ligand>
        <name>Mn(2+)</name>
        <dbReference type="ChEBI" id="CHEBI:29035"/>
        <label>2</label>
    </ligand>
</feature>
<feature type="binding site" evidence="2">
    <location>
        <position position="366"/>
    </location>
    <ligand>
        <name>Mn(2+)</name>
        <dbReference type="ChEBI" id="CHEBI:29035"/>
        <label>2</label>
    </ligand>
</feature>
<evidence type="ECO:0000313" key="5">
    <source>
        <dbReference type="Proteomes" id="UP000242915"/>
    </source>
</evidence>
<evidence type="ECO:0000259" key="3">
    <source>
        <dbReference type="Pfam" id="PF07687"/>
    </source>
</evidence>
<dbReference type="Proteomes" id="UP000242915">
    <property type="component" value="Unassembled WGS sequence"/>
</dbReference>
<dbReference type="Pfam" id="PF07687">
    <property type="entry name" value="M20_dimer"/>
    <property type="match status" value="1"/>
</dbReference>
<dbReference type="NCBIfam" id="TIGR01891">
    <property type="entry name" value="amidohydrolases"/>
    <property type="match status" value="1"/>
</dbReference>
<comment type="cofactor">
    <cofactor evidence="2">
        <name>Mn(2+)</name>
        <dbReference type="ChEBI" id="CHEBI:29035"/>
    </cofactor>
    <text evidence="2">The Mn(2+) ion enhances activity.</text>
</comment>
<organism evidence="4 5">
    <name type="scientific">Pseudomonas segetis</name>
    <dbReference type="NCBI Taxonomy" id="298908"/>
    <lineage>
        <taxon>Bacteria</taxon>
        <taxon>Pseudomonadati</taxon>
        <taxon>Pseudomonadota</taxon>
        <taxon>Gammaproteobacteria</taxon>
        <taxon>Pseudomonadales</taxon>
        <taxon>Pseudomonadaceae</taxon>
        <taxon>Pseudomonas</taxon>
    </lineage>
</organism>
<name>A0A239JKX3_9PSED</name>
<dbReference type="PANTHER" id="PTHR11014:SF63">
    <property type="entry name" value="METALLOPEPTIDASE, PUTATIVE (AFU_ORTHOLOGUE AFUA_6G09600)-RELATED"/>
    <property type="match status" value="1"/>
</dbReference>
<evidence type="ECO:0000313" key="4">
    <source>
        <dbReference type="EMBL" id="SNT06497.1"/>
    </source>
</evidence>
<dbReference type="AlphaFoldDB" id="A0A239JKX3"/>
<feature type="binding site" evidence="2">
    <location>
        <position position="107"/>
    </location>
    <ligand>
        <name>Mn(2+)</name>
        <dbReference type="ChEBI" id="CHEBI:29035"/>
        <label>2</label>
    </ligand>
</feature>
<reference evidence="5" key="1">
    <citation type="submission" date="2017-06" db="EMBL/GenBank/DDBJ databases">
        <authorList>
            <person name="Varghese N."/>
            <person name="Submissions S."/>
        </authorList>
    </citation>
    <scope>NUCLEOTIDE SEQUENCE [LARGE SCALE GENOMIC DNA]</scope>
    <source>
        <strain evidence="5">CIP 108523</strain>
    </source>
</reference>
<dbReference type="InterPro" id="IPR017439">
    <property type="entry name" value="Amidohydrolase"/>
</dbReference>
<feature type="binding site" evidence="2">
    <location>
        <position position="166"/>
    </location>
    <ligand>
        <name>Mn(2+)</name>
        <dbReference type="ChEBI" id="CHEBI:29035"/>
        <label>2</label>
    </ligand>
</feature>
<accession>A0A239JKX3</accession>
<sequence>MNMHALHKTSATPDTASFIDIRRQIHAAPELGGDTPHTAALVAEMLESWGYEVHRNIGGHGLVGVLRNGDGSRTLGIRGDMDALPMDEKNQFAHASRVPGRMHACGHDGHTTILLAAAAQLAATRQFNGTLNLIFQPDEEGLAGAKAMIDDGLFERFPCDAVFALHNMPGIPVGTCVVQAGPTMASSERVKINITGKGGHGAMPELTIDPVPVLASLINAIQTIKSRVLAVEEYAVISIGSVQAGTVYNIIPDEASMLISVRTDTSETQQKINNRLTEIVKGHEQTFGVKIDLSMVQLAPALVNHERETEILRQSLSPLFAEGQLLSKMPKKVMGTEDFAYMLEERPGCYFMLGNGTGEFHGCSVHNPHYDFNDELIELGAQCWVKLAEHYLA</sequence>
<dbReference type="PANTHER" id="PTHR11014">
    <property type="entry name" value="PEPTIDASE M20 FAMILY MEMBER"/>
    <property type="match status" value="1"/>
</dbReference>
<dbReference type="GO" id="GO:0016787">
    <property type="term" value="F:hydrolase activity"/>
    <property type="evidence" value="ECO:0007669"/>
    <property type="project" value="UniProtKB-KW"/>
</dbReference>
<dbReference type="InterPro" id="IPR011650">
    <property type="entry name" value="Peptidase_M20_dimer"/>
</dbReference>
<protein>
    <submittedName>
        <fullName evidence="4">Hippurate hydrolase</fullName>
    </submittedName>
</protein>
<dbReference type="InterPro" id="IPR036264">
    <property type="entry name" value="Bact_exopeptidase_dim_dom"/>
</dbReference>
<dbReference type="PIRSF" id="PIRSF005962">
    <property type="entry name" value="Pept_M20D_amidohydro"/>
    <property type="match status" value="1"/>
</dbReference>
<dbReference type="InterPro" id="IPR002933">
    <property type="entry name" value="Peptidase_M20"/>
</dbReference>
<dbReference type="CDD" id="cd05666">
    <property type="entry name" value="M20_Acy1-like"/>
    <property type="match status" value="1"/>
</dbReference>
<keyword evidence="2" id="KW-0479">Metal-binding</keyword>
<dbReference type="SUPFAM" id="SSF55031">
    <property type="entry name" value="Bacterial exopeptidase dimerisation domain"/>
    <property type="match status" value="1"/>
</dbReference>
<dbReference type="GO" id="GO:0046872">
    <property type="term" value="F:metal ion binding"/>
    <property type="evidence" value="ECO:0007669"/>
    <property type="project" value="UniProtKB-KW"/>
</dbReference>
<dbReference type="EMBL" id="FZOG01000009">
    <property type="protein sequence ID" value="SNT06497.1"/>
    <property type="molecule type" value="Genomic_DNA"/>
</dbReference>
<dbReference type="Gene3D" id="3.40.630.10">
    <property type="entry name" value="Zn peptidases"/>
    <property type="match status" value="1"/>
</dbReference>
<dbReference type="Gene3D" id="3.30.70.360">
    <property type="match status" value="1"/>
</dbReference>
<dbReference type="SUPFAM" id="SSF53187">
    <property type="entry name" value="Zn-dependent exopeptidases"/>
    <property type="match status" value="1"/>
</dbReference>
<dbReference type="RefSeq" id="WP_089361289.1">
    <property type="nucleotide sequence ID" value="NZ_FZOG01000009.1"/>
</dbReference>
<keyword evidence="5" id="KW-1185">Reference proteome</keyword>
<evidence type="ECO:0000256" key="1">
    <source>
        <dbReference type="ARBA" id="ARBA00022801"/>
    </source>
</evidence>
<keyword evidence="2" id="KW-0464">Manganese</keyword>